<gene>
    <name evidence="3" type="ORF">GCM10012287_40720</name>
</gene>
<dbReference type="InterPro" id="IPR036890">
    <property type="entry name" value="HATPase_C_sf"/>
</dbReference>
<dbReference type="PANTHER" id="PTHR35526">
    <property type="entry name" value="ANTI-SIGMA-F FACTOR RSBW-RELATED"/>
    <property type="match status" value="1"/>
</dbReference>
<dbReference type="GO" id="GO:0005524">
    <property type="term" value="F:ATP binding"/>
    <property type="evidence" value="ECO:0007669"/>
    <property type="project" value="UniProtKB-KW"/>
</dbReference>
<keyword evidence="3" id="KW-0067">ATP-binding</keyword>
<accession>A0ABQ2MNZ6</accession>
<evidence type="ECO:0000256" key="1">
    <source>
        <dbReference type="ARBA" id="ARBA00022527"/>
    </source>
</evidence>
<keyword evidence="3" id="KW-0547">Nucleotide-binding</keyword>
<protein>
    <submittedName>
        <fullName evidence="3">ATP-binding protein</fullName>
    </submittedName>
</protein>
<evidence type="ECO:0000313" key="3">
    <source>
        <dbReference type="EMBL" id="GGO53631.1"/>
    </source>
</evidence>
<proteinExistence type="predicted"/>
<dbReference type="CDD" id="cd16936">
    <property type="entry name" value="HATPase_RsbW-like"/>
    <property type="match status" value="1"/>
</dbReference>
<sequence length="164" mass="17463">MLEPTTAQGDDSSSCSRLATFSKQFPSSARGARLARQLAVRRLEEWGYARDSEPSCSVALVVGELAANAVSHGRVPGRDFLLRLAHLAEGEVRVEVSDAGALRLPVRPAAPSCDDESGRGLLLVGMLAVRWGTRARRPVGKTVWADVVREATPLHGQEAPPGLG</sequence>
<dbReference type="RefSeq" id="WP_189038611.1">
    <property type="nucleotide sequence ID" value="NZ_BMMP01000013.1"/>
</dbReference>
<dbReference type="Pfam" id="PF13581">
    <property type="entry name" value="HATPase_c_2"/>
    <property type="match status" value="1"/>
</dbReference>
<evidence type="ECO:0000259" key="2">
    <source>
        <dbReference type="Pfam" id="PF13581"/>
    </source>
</evidence>
<keyword evidence="1" id="KW-0418">Kinase</keyword>
<dbReference type="EMBL" id="BMMP01000013">
    <property type="protein sequence ID" value="GGO53631.1"/>
    <property type="molecule type" value="Genomic_DNA"/>
</dbReference>
<organism evidence="3 4">
    <name type="scientific">Streptomyces daqingensis</name>
    <dbReference type="NCBI Taxonomy" id="1472640"/>
    <lineage>
        <taxon>Bacteria</taxon>
        <taxon>Bacillati</taxon>
        <taxon>Actinomycetota</taxon>
        <taxon>Actinomycetes</taxon>
        <taxon>Kitasatosporales</taxon>
        <taxon>Streptomycetaceae</taxon>
        <taxon>Streptomyces</taxon>
    </lineage>
</organism>
<dbReference type="InterPro" id="IPR003594">
    <property type="entry name" value="HATPase_dom"/>
</dbReference>
<dbReference type="Gene3D" id="3.30.565.10">
    <property type="entry name" value="Histidine kinase-like ATPase, C-terminal domain"/>
    <property type="match status" value="1"/>
</dbReference>
<comment type="caution">
    <text evidence="3">The sequence shown here is derived from an EMBL/GenBank/DDBJ whole genome shotgun (WGS) entry which is preliminary data.</text>
</comment>
<name>A0ABQ2MNZ6_9ACTN</name>
<feature type="domain" description="Histidine kinase/HSP90-like ATPase" evidence="2">
    <location>
        <begin position="28"/>
        <end position="145"/>
    </location>
</feature>
<dbReference type="PANTHER" id="PTHR35526:SF3">
    <property type="entry name" value="ANTI-SIGMA-F FACTOR RSBW"/>
    <property type="match status" value="1"/>
</dbReference>
<dbReference type="InterPro" id="IPR050267">
    <property type="entry name" value="Anti-sigma-factor_SerPK"/>
</dbReference>
<keyword evidence="1" id="KW-0808">Transferase</keyword>
<reference evidence="4" key="1">
    <citation type="journal article" date="2019" name="Int. J. Syst. Evol. Microbiol.">
        <title>The Global Catalogue of Microorganisms (GCM) 10K type strain sequencing project: providing services to taxonomists for standard genome sequencing and annotation.</title>
        <authorList>
            <consortium name="The Broad Institute Genomics Platform"/>
            <consortium name="The Broad Institute Genome Sequencing Center for Infectious Disease"/>
            <person name="Wu L."/>
            <person name="Ma J."/>
        </authorList>
    </citation>
    <scope>NUCLEOTIDE SEQUENCE [LARGE SCALE GENOMIC DNA]</scope>
    <source>
        <strain evidence="4">CGMCC 4.7178</strain>
    </source>
</reference>
<dbReference type="Proteomes" id="UP000631535">
    <property type="component" value="Unassembled WGS sequence"/>
</dbReference>
<keyword evidence="1" id="KW-0723">Serine/threonine-protein kinase</keyword>
<keyword evidence="4" id="KW-1185">Reference proteome</keyword>
<evidence type="ECO:0000313" key="4">
    <source>
        <dbReference type="Proteomes" id="UP000631535"/>
    </source>
</evidence>